<keyword evidence="6 11" id="KW-0812">Transmembrane</keyword>
<evidence type="ECO:0000256" key="8">
    <source>
        <dbReference type="ARBA" id="ARBA00022989"/>
    </source>
</evidence>
<evidence type="ECO:0000256" key="11">
    <source>
        <dbReference type="RuleBase" id="RU365087"/>
    </source>
</evidence>
<feature type="transmembrane region" description="Helical" evidence="11">
    <location>
        <begin position="51"/>
        <end position="72"/>
    </location>
</feature>
<accession>H6Q589</accession>
<keyword evidence="8 11" id="KW-1133">Transmembrane helix</keyword>
<dbReference type="PRINTS" id="PR01651">
    <property type="entry name" value="SECGEXPORT"/>
</dbReference>
<evidence type="ECO:0000256" key="2">
    <source>
        <dbReference type="ARBA" id="ARBA00008445"/>
    </source>
</evidence>
<organism evidence="12 13">
    <name type="scientific">Wigglesworthia glossinidia endosymbiont of Glossina morsitans morsitans</name>
    <name type="common">Yale colony</name>
    <dbReference type="NCBI Taxonomy" id="1142511"/>
    <lineage>
        <taxon>Bacteria</taxon>
        <taxon>Pseudomonadati</taxon>
        <taxon>Pseudomonadota</taxon>
        <taxon>Gammaproteobacteria</taxon>
        <taxon>Enterobacterales</taxon>
        <taxon>Erwiniaceae</taxon>
        <taxon>Wigglesworthia</taxon>
    </lineage>
</organism>
<evidence type="ECO:0000256" key="6">
    <source>
        <dbReference type="ARBA" id="ARBA00022692"/>
    </source>
</evidence>
<evidence type="ECO:0000313" key="13">
    <source>
        <dbReference type="Proteomes" id="UP000009061"/>
    </source>
</evidence>
<evidence type="ECO:0000256" key="7">
    <source>
        <dbReference type="ARBA" id="ARBA00022927"/>
    </source>
</evidence>
<dbReference type="Pfam" id="PF03840">
    <property type="entry name" value="SecG"/>
    <property type="match status" value="1"/>
</dbReference>
<gene>
    <name evidence="12" type="primary">secG</name>
    <name evidence="12" type="synonym">prlH</name>
    <name evidence="12" type="ORF">WIGMOR_0556</name>
</gene>
<keyword evidence="10 11" id="KW-0472">Membrane</keyword>
<dbReference type="EMBL" id="CP003315">
    <property type="protein sequence ID" value="AFA41372.1"/>
    <property type="molecule type" value="Genomic_DNA"/>
</dbReference>
<keyword evidence="7 11" id="KW-0653">Protein transport</keyword>
<dbReference type="HOGENOM" id="CLU_094156_2_2_6"/>
<dbReference type="InterPro" id="IPR004692">
    <property type="entry name" value="SecG"/>
</dbReference>
<evidence type="ECO:0000256" key="5">
    <source>
        <dbReference type="ARBA" id="ARBA00022475"/>
    </source>
</evidence>
<protein>
    <recommendedName>
        <fullName evidence="3 11">Protein-export membrane protein SecG</fullName>
    </recommendedName>
</protein>
<dbReference type="PANTHER" id="PTHR34182">
    <property type="entry name" value="PROTEIN-EXPORT MEMBRANE PROTEIN SECG"/>
    <property type="match status" value="1"/>
</dbReference>
<keyword evidence="9 11" id="KW-0811">Translocation</keyword>
<reference evidence="12 13" key="1">
    <citation type="journal article" date="2012" name="MBio">
        <title>Insight into the transmission biology and species-specific functional capabilities of tsetse (Diptera: glossinidae) obligate symbiont wigglesworthia.</title>
        <authorList>
            <person name="Rio R.V."/>
            <person name="Symula R.E."/>
            <person name="Wang J."/>
            <person name="Lohs C."/>
            <person name="Wu Y.N."/>
            <person name="Snyder A.K."/>
            <person name="Bjornson R.D."/>
            <person name="Oshima K."/>
            <person name="Biehl B.S."/>
            <person name="Perna N.T."/>
            <person name="Hattori M."/>
            <person name="Aksoy S."/>
        </authorList>
    </citation>
    <scope>NUCLEOTIDE SEQUENCE [LARGE SCALE GENOMIC DNA]</scope>
    <source>
        <strain evidence="12">WGM</strain>
    </source>
</reference>
<keyword evidence="4 11" id="KW-0813">Transport</keyword>
<dbReference type="eggNOG" id="COG1314">
    <property type="taxonomic scope" value="Bacteria"/>
</dbReference>
<dbReference type="Proteomes" id="UP000009061">
    <property type="component" value="Chromosome"/>
</dbReference>
<name>H6Q589_WIGGL</name>
<comment type="similarity">
    <text evidence="2 11">Belongs to the SecG family.</text>
</comment>
<dbReference type="GO" id="GO:0009306">
    <property type="term" value="P:protein secretion"/>
    <property type="evidence" value="ECO:0007669"/>
    <property type="project" value="UniProtKB-UniRule"/>
</dbReference>
<dbReference type="GO" id="GO:0065002">
    <property type="term" value="P:intracellular protein transmembrane transport"/>
    <property type="evidence" value="ECO:0007669"/>
    <property type="project" value="TreeGrafter"/>
</dbReference>
<comment type="subcellular location">
    <subcellularLocation>
        <location evidence="1 11">Cell membrane</location>
        <topology evidence="1 11">Multi-pass membrane protein</topology>
    </subcellularLocation>
</comment>
<dbReference type="RefSeq" id="WP_014354311.1">
    <property type="nucleotide sequence ID" value="NC_016893.1"/>
</dbReference>
<evidence type="ECO:0000256" key="4">
    <source>
        <dbReference type="ARBA" id="ARBA00022448"/>
    </source>
</evidence>
<proteinExistence type="inferred from homology"/>
<keyword evidence="5 11" id="KW-1003">Cell membrane</keyword>
<evidence type="ECO:0000256" key="9">
    <source>
        <dbReference type="ARBA" id="ARBA00023010"/>
    </source>
</evidence>
<evidence type="ECO:0000256" key="10">
    <source>
        <dbReference type="ARBA" id="ARBA00023136"/>
    </source>
</evidence>
<evidence type="ECO:0000256" key="3">
    <source>
        <dbReference type="ARBA" id="ARBA00017876"/>
    </source>
</evidence>
<dbReference type="GO" id="GO:0015450">
    <property type="term" value="F:protein-transporting ATPase activity"/>
    <property type="evidence" value="ECO:0007669"/>
    <property type="project" value="UniProtKB-UniRule"/>
</dbReference>
<dbReference type="GO" id="GO:0043952">
    <property type="term" value="P:protein transport by the Sec complex"/>
    <property type="evidence" value="ECO:0007669"/>
    <property type="project" value="TreeGrafter"/>
</dbReference>
<evidence type="ECO:0000313" key="12">
    <source>
        <dbReference type="EMBL" id="AFA41372.1"/>
    </source>
</evidence>
<dbReference type="NCBIfam" id="TIGR00810">
    <property type="entry name" value="secG"/>
    <property type="match status" value="1"/>
</dbReference>
<comment type="caution">
    <text evidence="11">Lacks conserved residue(s) required for the propagation of feature annotation.</text>
</comment>
<dbReference type="AlphaFoldDB" id="H6Q589"/>
<keyword evidence="13" id="KW-1185">Reference proteome</keyword>
<dbReference type="GO" id="GO:0005886">
    <property type="term" value="C:plasma membrane"/>
    <property type="evidence" value="ECO:0007669"/>
    <property type="project" value="UniProtKB-SubCell"/>
</dbReference>
<dbReference type="KEGG" id="wgl:WIGMOR_0556"/>
<comment type="function">
    <text evidence="11">Involved in protein export. Participates in an early event of protein translocation.</text>
</comment>
<evidence type="ECO:0000256" key="1">
    <source>
        <dbReference type="ARBA" id="ARBA00004651"/>
    </source>
</evidence>
<dbReference type="PANTHER" id="PTHR34182:SF1">
    <property type="entry name" value="PROTEIN-EXPORT MEMBRANE PROTEIN SECG"/>
    <property type="match status" value="1"/>
</dbReference>
<dbReference type="STRING" id="1142511.WIGMOR_0556"/>
<sequence length="95" mass="10831">MHIFILIIFLLISIGLVFLIIIQDSKSYDLHSTYNPFSSSIFGQSTSTNKITKITAFLAALFFIFSLILGSLNSHISHHDNKWERLLTDSDKQLK</sequence>